<feature type="domain" description="Response regulatory" evidence="3">
    <location>
        <begin position="5"/>
        <end position="114"/>
    </location>
</feature>
<dbReference type="SUPFAM" id="SSF52172">
    <property type="entry name" value="CheY-like"/>
    <property type="match status" value="1"/>
</dbReference>
<sequence>MPRPTILVVDDEERLADLYATWLSDAYRAAAVYGGEAALDAVTESVDIVLLDRRMPDLTGDEVLERLRADGYEGWVVMVTAVDPGLDLLEMDVHDYLTKPVSRSQLVRLVESLRVRNRFDDSRREHEAVSNKLATLDDELDAEDLAETGAYEQLESRLREVGDELAEETAAAEERFESLYSED</sequence>
<dbReference type="AlphaFoldDB" id="A0ABD6DM33"/>
<evidence type="ECO:0000259" key="3">
    <source>
        <dbReference type="PROSITE" id="PS50110"/>
    </source>
</evidence>
<organism evidence="4 5">
    <name type="scientific">Haloarchaeobius litoreus</name>
    <dbReference type="NCBI Taxonomy" id="755306"/>
    <lineage>
        <taxon>Archaea</taxon>
        <taxon>Methanobacteriati</taxon>
        <taxon>Methanobacteriota</taxon>
        <taxon>Stenosarchaea group</taxon>
        <taxon>Halobacteria</taxon>
        <taxon>Halobacteriales</taxon>
        <taxon>Halorubellaceae</taxon>
        <taxon>Haloarchaeobius</taxon>
    </lineage>
</organism>
<evidence type="ECO:0000256" key="2">
    <source>
        <dbReference type="PROSITE-ProRule" id="PRU00169"/>
    </source>
</evidence>
<dbReference type="InterPro" id="IPR050595">
    <property type="entry name" value="Bact_response_regulator"/>
</dbReference>
<accession>A0ABD6DM33</accession>
<dbReference type="PROSITE" id="PS50110">
    <property type="entry name" value="RESPONSE_REGULATORY"/>
    <property type="match status" value="1"/>
</dbReference>
<dbReference type="Pfam" id="PF00072">
    <property type="entry name" value="Response_reg"/>
    <property type="match status" value="1"/>
</dbReference>
<reference evidence="4 5" key="1">
    <citation type="journal article" date="2019" name="Int. J. Syst. Evol. Microbiol.">
        <title>The Global Catalogue of Microorganisms (GCM) 10K type strain sequencing project: providing services to taxonomists for standard genome sequencing and annotation.</title>
        <authorList>
            <consortium name="The Broad Institute Genomics Platform"/>
            <consortium name="The Broad Institute Genome Sequencing Center for Infectious Disease"/>
            <person name="Wu L."/>
            <person name="Ma J."/>
        </authorList>
    </citation>
    <scope>NUCLEOTIDE SEQUENCE [LARGE SCALE GENOMIC DNA]</scope>
    <source>
        <strain evidence="4 5">CGMCC 1.10390</strain>
    </source>
</reference>
<dbReference type="Proteomes" id="UP001597034">
    <property type="component" value="Unassembled WGS sequence"/>
</dbReference>
<evidence type="ECO:0000256" key="1">
    <source>
        <dbReference type="ARBA" id="ARBA00022553"/>
    </source>
</evidence>
<feature type="modified residue" description="4-aspartylphosphate" evidence="2">
    <location>
        <position position="52"/>
    </location>
</feature>
<dbReference type="InterPro" id="IPR001789">
    <property type="entry name" value="Sig_transdc_resp-reg_receiver"/>
</dbReference>
<evidence type="ECO:0000313" key="4">
    <source>
        <dbReference type="EMBL" id="MFD1646430.1"/>
    </source>
</evidence>
<name>A0ABD6DM33_9EURY</name>
<dbReference type="RefSeq" id="WP_256398051.1">
    <property type="nucleotide sequence ID" value="NZ_JANHJR010000001.1"/>
</dbReference>
<dbReference type="InterPro" id="IPR011006">
    <property type="entry name" value="CheY-like_superfamily"/>
</dbReference>
<dbReference type="Pfam" id="PF08663">
    <property type="entry name" value="HalX"/>
    <property type="match status" value="1"/>
</dbReference>
<keyword evidence="5" id="KW-1185">Reference proteome</keyword>
<dbReference type="Gene3D" id="3.40.50.2300">
    <property type="match status" value="1"/>
</dbReference>
<comment type="caution">
    <text evidence="4">The sequence shown here is derived from an EMBL/GenBank/DDBJ whole genome shotgun (WGS) entry which is preliminary data.</text>
</comment>
<gene>
    <name evidence="4" type="ORF">ACFSBL_12135</name>
</gene>
<proteinExistence type="predicted"/>
<keyword evidence="1 2" id="KW-0597">Phosphoprotein</keyword>
<dbReference type="SMART" id="SM00448">
    <property type="entry name" value="REC"/>
    <property type="match status" value="1"/>
</dbReference>
<dbReference type="PANTHER" id="PTHR44591:SF20">
    <property type="entry name" value="PROTEIN PILH"/>
    <property type="match status" value="1"/>
</dbReference>
<dbReference type="EMBL" id="JBHUDO010000002">
    <property type="protein sequence ID" value="MFD1646430.1"/>
    <property type="molecule type" value="Genomic_DNA"/>
</dbReference>
<protein>
    <submittedName>
        <fullName evidence="4">Response regulator transcription factor</fullName>
    </submittedName>
</protein>
<dbReference type="InterPro" id="IPR013971">
    <property type="entry name" value="HalX_domain"/>
</dbReference>
<evidence type="ECO:0000313" key="5">
    <source>
        <dbReference type="Proteomes" id="UP001597034"/>
    </source>
</evidence>
<dbReference type="PANTHER" id="PTHR44591">
    <property type="entry name" value="STRESS RESPONSE REGULATOR PROTEIN 1"/>
    <property type="match status" value="1"/>
</dbReference>